<dbReference type="InterPro" id="IPR050267">
    <property type="entry name" value="Anti-sigma-factor_SerPK"/>
</dbReference>
<dbReference type="CDD" id="cd16936">
    <property type="entry name" value="HATPase_RsbW-like"/>
    <property type="match status" value="1"/>
</dbReference>
<organism evidence="3 4">
    <name type="scientific">Clavibacter sepedonicus</name>
    <name type="common">Clavibacter michiganensis subsp. sepedonicus</name>
    <dbReference type="NCBI Taxonomy" id="31964"/>
    <lineage>
        <taxon>Bacteria</taxon>
        <taxon>Bacillati</taxon>
        <taxon>Actinomycetota</taxon>
        <taxon>Actinomycetes</taxon>
        <taxon>Micrococcales</taxon>
        <taxon>Microbacteriaceae</taxon>
        <taxon>Clavibacter</taxon>
    </lineage>
</organism>
<dbReference type="Gene3D" id="3.30.565.10">
    <property type="entry name" value="Histidine kinase-like ATPase, C-terminal domain"/>
    <property type="match status" value="1"/>
</dbReference>
<accession>B0RIY9</accession>
<proteinExistence type="predicted"/>
<evidence type="ECO:0000259" key="2">
    <source>
        <dbReference type="Pfam" id="PF13581"/>
    </source>
</evidence>
<dbReference type="OrthoDB" id="159434at2"/>
<dbReference type="InterPro" id="IPR036890">
    <property type="entry name" value="HATPase_C_sf"/>
</dbReference>
<keyword evidence="1" id="KW-0418">Kinase</keyword>
<dbReference type="eggNOG" id="COG2172">
    <property type="taxonomic scope" value="Bacteria"/>
</dbReference>
<dbReference type="KEGG" id="cms:CMS2704"/>
<name>B0RIY9_CLASE</name>
<dbReference type="STRING" id="31964.CMS2704"/>
<protein>
    <submittedName>
        <fullName evidence="3">Regulator</fullName>
    </submittedName>
</protein>
<feature type="domain" description="Histidine kinase/HSP90-like ATPase" evidence="2">
    <location>
        <begin position="14"/>
        <end position="127"/>
    </location>
</feature>
<evidence type="ECO:0000313" key="3">
    <source>
        <dbReference type="EMBL" id="CAQ02776.1"/>
    </source>
</evidence>
<dbReference type="AlphaFoldDB" id="B0RIY9"/>
<keyword evidence="4" id="KW-1185">Reference proteome</keyword>
<keyword evidence="1" id="KW-0808">Transferase</keyword>
<evidence type="ECO:0000313" key="4">
    <source>
        <dbReference type="Proteomes" id="UP000001318"/>
    </source>
</evidence>
<dbReference type="RefSeq" id="WP_012299947.1">
    <property type="nucleotide sequence ID" value="NC_010407.1"/>
</dbReference>
<gene>
    <name evidence="3" type="ordered locus">CMS2704</name>
</gene>
<dbReference type="EMBL" id="AM849034">
    <property type="protein sequence ID" value="CAQ02776.1"/>
    <property type="molecule type" value="Genomic_DNA"/>
</dbReference>
<reference evidence="3 4" key="1">
    <citation type="journal article" date="2008" name="J. Bacteriol.">
        <title>Genome of the actinomycete plant pathogen Clavibacter michiganensis subsp. sepedonicus suggests recent niche adaptation.</title>
        <authorList>
            <person name="Bentley S.D."/>
            <person name="Corton C."/>
            <person name="Brown S.E."/>
            <person name="Barron A."/>
            <person name="Clark L."/>
            <person name="Doggett J."/>
            <person name="Harris B."/>
            <person name="Ormond D."/>
            <person name="Quail M.A."/>
            <person name="May G."/>
            <person name="Francis D."/>
            <person name="Knudson D."/>
            <person name="Parkhill J."/>
            <person name="Ishimaru C.A."/>
        </authorList>
    </citation>
    <scope>NUCLEOTIDE SEQUENCE [LARGE SCALE GENOMIC DNA]</scope>
    <source>
        <strain evidence="4">ATCC 33113 / DSM 20744 / JCM 9667 / LMG 2889 / ICMP 2535 / C-1</strain>
    </source>
</reference>
<evidence type="ECO:0000256" key="1">
    <source>
        <dbReference type="ARBA" id="ARBA00022527"/>
    </source>
</evidence>
<dbReference type="HOGENOM" id="CLU_149864_0_0_11"/>
<dbReference type="PANTHER" id="PTHR35526">
    <property type="entry name" value="ANTI-SIGMA-F FACTOR RSBW-RELATED"/>
    <property type="match status" value="1"/>
</dbReference>
<dbReference type="Pfam" id="PF13581">
    <property type="entry name" value="HATPase_c_2"/>
    <property type="match status" value="1"/>
</dbReference>
<dbReference type="PANTHER" id="PTHR35526:SF3">
    <property type="entry name" value="ANTI-SIGMA-F FACTOR RSBW"/>
    <property type="match status" value="1"/>
</dbReference>
<dbReference type="GO" id="GO:0004674">
    <property type="term" value="F:protein serine/threonine kinase activity"/>
    <property type="evidence" value="ECO:0007669"/>
    <property type="project" value="UniProtKB-KW"/>
</dbReference>
<dbReference type="Proteomes" id="UP000001318">
    <property type="component" value="Chromosome"/>
</dbReference>
<dbReference type="GeneID" id="29471634"/>
<dbReference type="SUPFAM" id="SSF55874">
    <property type="entry name" value="ATPase domain of HSP90 chaperone/DNA topoisomerase II/histidine kinase"/>
    <property type="match status" value="1"/>
</dbReference>
<sequence length="140" mass="15260">MTETTRSLTLQSPPDDVDAVHELVARLWDDRPDVGALDRMAFETALVELASNVIEHADTGEGVSCVVRVTVDDGVMSARLSDGSEPGDFRLAPREMPGVDAESGRGLAMVQMLCDELTYERVGGENVWSVRRTRIEPEAS</sequence>
<dbReference type="InterPro" id="IPR003594">
    <property type="entry name" value="HATPase_dom"/>
</dbReference>
<keyword evidence="1" id="KW-0723">Serine/threonine-protein kinase</keyword>